<reference evidence="3" key="1">
    <citation type="journal article" date="2019" name="Int. J. Syst. Evol. Microbiol.">
        <title>The Global Catalogue of Microorganisms (GCM) 10K type strain sequencing project: providing services to taxonomists for standard genome sequencing and annotation.</title>
        <authorList>
            <consortium name="The Broad Institute Genomics Platform"/>
            <consortium name="The Broad Institute Genome Sequencing Center for Infectious Disease"/>
            <person name="Wu L."/>
            <person name="Ma J."/>
        </authorList>
    </citation>
    <scope>NUCLEOTIDE SEQUENCE [LARGE SCALE GENOMIC DNA]</scope>
    <source>
        <strain evidence="3">JCM 17458</strain>
    </source>
</reference>
<dbReference type="Proteomes" id="UP001501586">
    <property type="component" value="Unassembled WGS sequence"/>
</dbReference>
<gene>
    <name evidence="2" type="ORF">GCM10022261_19080</name>
</gene>
<dbReference type="InterPro" id="IPR000120">
    <property type="entry name" value="Amidase"/>
</dbReference>
<dbReference type="EMBL" id="BAABAZ010000006">
    <property type="protein sequence ID" value="GAA4284377.1"/>
    <property type="molecule type" value="Genomic_DNA"/>
</dbReference>
<evidence type="ECO:0000313" key="2">
    <source>
        <dbReference type="EMBL" id="GAA4284377.1"/>
    </source>
</evidence>
<dbReference type="Gene3D" id="3.90.1300.10">
    <property type="entry name" value="Amidase signature (AS) domain"/>
    <property type="match status" value="1"/>
</dbReference>
<feature type="domain" description="Amidase" evidence="1">
    <location>
        <begin position="50"/>
        <end position="440"/>
    </location>
</feature>
<dbReference type="PANTHER" id="PTHR11895:SF176">
    <property type="entry name" value="AMIDASE AMID-RELATED"/>
    <property type="match status" value="1"/>
</dbReference>
<comment type="caution">
    <text evidence="2">The sequence shown here is derived from an EMBL/GenBank/DDBJ whole genome shotgun (WGS) entry which is preliminary data.</text>
</comment>
<dbReference type="PANTHER" id="PTHR11895">
    <property type="entry name" value="TRANSAMIDASE"/>
    <property type="match status" value="1"/>
</dbReference>
<name>A0ABP8EKR5_9MICO</name>
<dbReference type="Pfam" id="PF01425">
    <property type="entry name" value="Amidase"/>
    <property type="match status" value="1"/>
</dbReference>
<dbReference type="SUPFAM" id="SSF75304">
    <property type="entry name" value="Amidase signature (AS) enzymes"/>
    <property type="match status" value="1"/>
</dbReference>
<evidence type="ECO:0000259" key="1">
    <source>
        <dbReference type="Pfam" id="PF01425"/>
    </source>
</evidence>
<keyword evidence="3" id="KW-1185">Reference proteome</keyword>
<proteinExistence type="predicted"/>
<dbReference type="InterPro" id="IPR023631">
    <property type="entry name" value="Amidase_dom"/>
</dbReference>
<evidence type="ECO:0000313" key="3">
    <source>
        <dbReference type="Proteomes" id="UP001501586"/>
    </source>
</evidence>
<protein>
    <submittedName>
        <fullName evidence="2">Amidase</fullName>
    </submittedName>
</protein>
<accession>A0ABP8EKR5</accession>
<organism evidence="2 3">
    <name type="scientific">Brevibacterium daeguense</name>
    <dbReference type="NCBI Taxonomy" id="909936"/>
    <lineage>
        <taxon>Bacteria</taxon>
        <taxon>Bacillati</taxon>
        <taxon>Actinomycetota</taxon>
        <taxon>Actinomycetes</taxon>
        <taxon>Micrococcales</taxon>
        <taxon>Brevibacteriaceae</taxon>
        <taxon>Brevibacterium</taxon>
    </lineage>
</organism>
<sequence length="452" mass="47523">MTLRDLASHLGTGAQTAAAAVDTALTACATVGREYNAIVDQGLRPTAESTTLDDTARAAATAAGVRRDRGRPLSALDGVPFAIKDVIDLAGVTTTMGSRVAPEAPAASSARVVEKFEELGMVPVAKTTCHEHSYGIMGEESTHGKGVNPVRPGLLTGGSSYGSAIAVATGIVPVAIGTDTAGSVRVPAACAGITGLKPTFGLVPTEGVSPLSPSLDTVGFFTRTPTDMLTLWNELAAHVGWAPASDRGQGAVRLGVLTSELADNGGPWFDTFVRPTLQSLPGTELVAVDEEPFYFGRSAHVFAMIRGYETYQVHEPALQAGHRDFQPQVMRNLDNDASISHEDYSDALTELAELRRRAAEQLSPVDALVVPTLGTDPVEWEETTARTRDQLRLYTQLFNLLGWPALSVPVRFLDAEPAEAPSRFPASVQFVMGPGADADLVGLVARLAADPG</sequence>
<dbReference type="RefSeq" id="WP_236866180.1">
    <property type="nucleotide sequence ID" value="NZ_BAABAZ010000006.1"/>
</dbReference>
<dbReference type="InterPro" id="IPR036928">
    <property type="entry name" value="AS_sf"/>
</dbReference>